<evidence type="ECO:0000313" key="2">
    <source>
        <dbReference type="Proteomes" id="UP000002359"/>
    </source>
</evidence>
<dbReference type="EMBL" id="CP000837">
    <property type="protein sequence ID" value="ADE31128.1"/>
    <property type="molecule type" value="Genomic_DNA"/>
</dbReference>
<reference evidence="1 2" key="1">
    <citation type="journal article" date="2009" name="J. Infect. Dis.">
        <title>Clinical, experimental, and genomic differences between intermediately pathogenic, highly pathogenic, and epidemic Streptococcus suis.</title>
        <authorList>
            <person name="Ye C."/>
            <person name="Zheng H."/>
            <person name="Zhang J."/>
            <person name="Jing H."/>
            <person name="Wang L."/>
            <person name="Xiong Y."/>
            <person name="Wang W."/>
            <person name="Zhou Z."/>
            <person name="Sun Q."/>
            <person name="Luo X."/>
            <person name="Du H."/>
            <person name="Gottschalk M."/>
            <person name="Xu J."/>
        </authorList>
    </citation>
    <scope>NUCLEOTIDE SEQUENCE [LARGE SCALE GENOMIC DNA]</scope>
    <source>
        <strain evidence="1 2">GZ1</strain>
    </source>
</reference>
<proteinExistence type="predicted"/>
<sequence>MSNDFGLWYNSFGKGIERQLNPSIVFFRFRETTSNSLPDCLNILKTGQMKITVNLLVHSVKVS</sequence>
<dbReference type="AlphaFoldDB" id="D5AH13"/>
<organism evidence="1 2">
    <name type="scientific">Streptococcus suis (strain GZ1)</name>
    <dbReference type="NCBI Taxonomy" id="423211"/>
    <lineage>
        <taxon>Bacteria</taxon>
        <taxon>Bacillati</taxon>
        <taxon>Bacillota</taxon>
        <taxon>Bacilli</taxon>
        <taxon>Lactobacillales</taxon>
        <taxon>Streptococcaceae</taxon>
        <taxon>Streptococcus</taxon>
    </lineage>
</organism>
<evidence type="ECO:0000313" key="1">
    <source>
        <dbReference type="EMBL" id="ADE31128.1"/>
    </source>
</evidence>
<accession>D5AH13</accession>
<dbReference type="PATRIC" id="fig|423211.3.peg.658"/>
<gene>
    <name evidence="1" type="ordered locus">SSGZ1_0669</name>
</gene>
<dbReference type="HOGENOM" id="CLU_2883851_0_0_9"/>
<name>D5AH13_STRGZ</name>
<dbReference type="Proteomes" id="UP000002359">
    <property type="component" value="Chromosome"/>
</dbReference>
<protein>
    <submittedName>
        <fullName evidence="1">Uncharacterized protein</fullName>
    </submittedName>
</protein>
<dbReference type="KEGG" id="ssw:SSGZ1_0669"/>